<dbReference type="EMBL" id="LKLN01000043">
    <property type="protein sequence ID" value="KSU05755.1"/>
    <property type="molecule type" value="Genomic_DNA"/>
</dbReference>
<accession>A0A0V8CWT1</accession>
<proteinExistence type="predicted"/>
<gene>
    <name evidence="2" type="ORF">KF282_1362</name>
</gene>
<evidence type="ECO:0000313" key="2">
    <source>
        <dbReference type="EMBL" id="KSU05755.1"/>
    </source>
</evidence>
<comment type="caution">
    <text evidence="2">The sequence shown here is derived from an EMBL/GenBank/DDBJ whole genome shotgun (WGS) entry which is preliminary data.</text>
</comment>
<name>A0A0V8CWT1_LACLL</name>
<dbReference type="AlphaFoldDB" id="A0A0V8CWT1"/>
<organism evidence="2 3">
    <name type="scientific">Lactococcus lactis subsp. lactis</name>
    <name type="common">Streptococcus lactis</name>
    <dbReference type="NCBI Taxonomy" id="1360"/>
    <lineage>
        <taxon>Bacteria</taxon>
        <taxon>Bacillati</taxon>
        <taxon>Bacillota</taxon>
        <taxon>Bacilli</taxon>
        <taxon>Lactobacillales</taxon>
        <taxon>Streptococcaceae</taxon>
        <taxon>Lactococcus</taxon>
    </lineage>
</organism>
<dbReference type="Proteomes" id="UP000053058">
    <property type="component" value="Unassembled WGS sequence"/>
</dbReference>
<evidence type="ECO:0000256" key="1">
    <source>
        <dbReference type="SAM" id="Phobius"/>
    </source>
</evidence>
<feature type="transmembrane region" description="Helical" evidence="1">
    <location>
        <begin position="12"/>
        <end position="30"/>
    </location>
</feature>
<dbReference type="RefSeq" id="WP_058219608.1">
    <property type="nucleotide sequence ID" value="NZ_LKLN01000043.1"/>
</dbReference>
<protein>
    <submittedName>
        <fullName evidence="2">Uncharacterized protein</fullName>
    </submittedName>
</protein>
<evidence type="ECO:0000313" key="3">
    <source>
        <dbReference type="Proteomes" id="UP000053058"/>
    </source>
</evidence>
<feature type="transmembrane region" description="Helical" evidence="1">
    <location>
        <begin position="50"/>
        <end position="69"/>
    </location>
</feature>
<sequence>MKKTSFMKRLSLSIPLFWLTLCCFILGQFIKSLKESDVTSLSLELKYFSLLLGITLLGLALSELFTRILKDAPINLMKSIIQTLQLRHFLYQQEVSKIKMNSNTHSPNPITAQFNRSMRKSMIDITQHQVTVLIKVPHTQQGQKLLKTLEGQIKEELSSRNTAYFFSEFERHKNGLWLIGTRK</sequence>
<dbReference type="PATRIC" id="fig|1360.105.peg.1559"/>
<keyword evidence="1" id="KW-1133">Transmembrane helix</keyword>
<keyword evidence="1" id="KW-0472">Membrane</keyword>
<keyword evidence="1" id="KW-0812">Transmembrane</keyword>
<reference evidence="3" key="1">
    <citation type="submission" date="2015-10" db="EMBL/GenBank/DDBJ databases">
        <title>Draft Genome Sequences of 11 Lactococcus lactis subspecies cremoris strains.</title>
        <authorList>
            <person name="Wels M."/>
            <person name="Backus L."/>
            <person name="Boekhorst J."/>
            <person name="Dijkstra A."/>
            <person name="Beerthuizen M."/>
            <person name="Kelly W."/>
            <person name="Siezen R."/>
            <person name="Bachmann H."/>
            <person name="Van Hijum S."/>
        </authorList>
    </citation>
    <scope>NUCLEOTIDE SEQUENCE [LARGE SCALE GENOMIC DNA]</scope>
    <source>
        <strain evidence="3">KF282</strain>
    </source>
</reference>